<accession>A0A6J6BQK3</accession>
<evidence type="ECO:0000256" key="5">
    <source>
        <dbReference type="ARBA" id="ARBA00022691"/>
    </source>
</evidence>
<organism evidence="8">
    <name type="scientific">freshwater metagenome</name>
    <dbReference type="NCBI Taxonomy" id="449393"/>
    <lineage>
        <taxon>unclassified sequences</taxon>
        <taxon>metagenomes</taxon>
        <taxon>ecological metagenomes</taxon>
    </lineage>
</organism>
<dbReference type="CDD" id="cd02440">
    <property type="entry name" value="AdoMet_MTases"/>
    <property type="match status" value="1"/>
</dbReference>
<name>A0A6J6BQK3_9ZZZZ</name>
<dbReference type="PANTHER" id="PTHR11727:SF7">
    <property type="entry name" value="DIMETHYLADENOSINE TRANSFERASE-RELATED"/>
    <property type="match status" value="1"/>
</dbReference>
<dbReference type="PROSITE" id="PS01131">
    <property type="entry name" value="RRNA_A_DIMETH"/>
    <property type="match status" value="1"/>
</dbReference>
<dbReference type="Pfam" id="PF00398">
    <property type="entry name" value="RrnaAD"/>
    <property type="match status" value="1"/>
</dbReference>
<proteinExistence type="inferred from homology"/>
<evidence type="ECO:0000256" key="4">
    <source>
        <dbReference type="ARBA" id="ARBA00022679"/>
    </source>
</evidence>
<evidence type="ECO:0000313" key="8">
    <source>
        <dbReference type="EMBL" id="CAB4540947.1"/>
    </source>
</evidence>
<dbReference type="InterPro" id="IPR020596">
    <property type="entry name" value="rRNA_Ade_Mease_Trfase_CS"/>
</dbReference>
<keyword evidence="4" id="KW-0808">Transferase</keyword>
<dbReference type="Gene3D" id="3.40.50.150">
    <property type="entry name" value="Vaccinia Virus protein VP39"/>
    <property type="match status" value="1"/>
</dbReference>
<dbReference type="InterPro" id="IPR023165">
    <property type="entry name" value="rRNA_Ade_diMease-like_C"/>
</dbReference>
<keyword evidence="6" id="KW-0694">RNA-binding</keyword>
<dbReference type="FunFam" id="3.40.50.150:FF:000023">
    <property type="entry name" value="Ribosomal RNA small subunit methyltransferase A"/>
    <property type="match status" value="1"/>
</dbReference>
<sequence length="277" mass="29695">MVDLLGGADIRALAESLGVVPTKKLGQNFVTDPNTIRKIVASAKLDSSETVVEIGPGLGSLTLGLLEAVEHVIAVEIDAKMAAAIEQTVAKRAAGRKFSLVTQDAMKVTELPAAPTALVANLPYNISVPVLLHFIERFPTLRHGLVLVQSEVAHRLAAPKGSKIYGGPSAKLAWWADANLAGNVSRSIFWPIPNVDSSLVYFAKRDEPMGSEELRLKTFAIIDAAFSQRRKTLRQALAEFAGSPSNAEALLTRAVLSPQLRGEQLDITDFVKIAKAI</sequence>
<dbReference type="SMART" id="SM00650">
    <property type="entry name" value="rADc"/>
    <property type="match status" value="1"/>
</dbReference>
<dbReference type="Gene3D" id="1.10.8.100">
    <property type="entry name" value="Ribosomal RNA adenine dimethylase-like, domain 2"/>
    <property type="match status" value="1"/>
</dbReference>
<evidence type="ECO:0000259" key="7">
    <source>
        <dbReference type="SMART" id="SM00650"/>
    </source>
</evidence>
<gene>
    <name evidence="8" type="ORF">UFOPK1433_00498</name>
</gene>
<keyword evidence="5" id="KW-0949">S-adenosyl-L-methionine</keyword>
<dbReference type="InterPro" id="IPR020598">
    <property type="entry name" value="rRNA_Ade_methylase_Trfase_N"/>
</dbReference>
<dbReference type="GO" id="GO:0005829">
    <property type="term" value="C:cytosol"/>
    <property type="evidence" value="ECO:0007669"/>
    <property type="project" value="TreeGrafter"/>
</dbReference>
<evidence type="ECO:0000256" key="6">
    <source>
        <dbReference type="ARBA" id="ARBA00022884"/>
    </source>
</evidence>
<dbReference type="InterPro" id="IPR011530">
    <property type="entry name" value="rRNA_adenine_dimethylase"/>
</dbReference>
<reference evidence="8" key="1">
    <citation type="submission" date="2020-05" db="EMBL/GenBank/DDBJ databases">
        <authorList>
            <person name="Chiriac C."/>
            <person name="Salcher M."/>
            <person name="Ghai R."/>
            <person name="Kavagutti S V."/>
        </authorList>
    </citation>
    <scope>NUCLEOTIDE SEQUENCE</scope>
</reference>
<dbReference type="GO" id="GO:0003723">
    <property type="term" value="F:RNA binding"/>
    <property type="evidence" value="ECO:0007669"/>
    <property type="project" value="UniProtKB-KW"/>
</dbReference>
<dbReference type="EMBL" id="CAEZSN010000043">
    <property type="protein sequence ID" value="CAB4540947.1"/>
    <property type="molecule type" value="Genomic_DNA"/>
</dbReference>
<protein>
    <submittedName>
        <fullName evidence="8">Unannotated protein</fullName>
    </submittedName>
</protein>
<dbReference type="PROSITE" id="PS51689">
    <property type="entry name" value="SAM_RNA_A_N6_MT"/>
    <property type="match status" value="1"/>
</dbReference>
<dbReference type="PANTHER" id="PTHR11727">
    <property type="entry name" value="DIMETHYLADENOSINE TRANSFERASE"/>
    <property type="match status" value="1"/>
</dbReference>
<dbReference type="GO" id="GO:0000179">
    <property type="term" value="F:rRNA (adenine-N6,N6-)-dimethyltransferase activity"/>
    <property type="evidence" value="ECO:0007669"/>
    <property type="project" value="InterPro"/>
</dbReference>
<dbReference type="NCBIfam" id="TIGR00755">
    <property type="entry name" value="ksgA"/>
    <property type="match status" value="1"/>
</dbReference>
<evidence type="ECO:0000256" key="1">
    <source>
        <dbReference type="ARBA" id="ARBA00022490"/>
    </source>
</evidence>
<dbReference type="HAMAP" id="MF_00607">
    <property type="entry name" value="16SrRNA_methyltr_A"/>
    <property type="match status" value="1"/>
</dbReference>
<dbReference type="InterPro" id="IPR029063">
    <property type="entry name" value="SAM-dependent_MTases_sf"/>
</dbReference>
<dbReference type="InterPro" id="IPR001737">
    <property type="entry name" value="KsgA/Erm"/>
</dbReference>
<dbReference type="AlphaFoldDB" id="A0A6J6BQK3"/>
<feature type="domain" description="Ribosomal RNA adenine methylase transferase N-terminal" evidence="7">
    <location>
        <begin position="35"/>
        <end position="206"/>
    </location>
</feature>
<evidence type="ECO:0000256" key="3">
    <source>
        <dbReference type="ARBA" id="ARBA00022603"/>
    </source>
</evidence>
<dbReference type="SUPFAM" id="SSF53335">
    <property type="entry name" value="S-adenosyl-L-methionine-dependent methyltransferases"/>
    <property type="match status" value="1"/>
</dbReference>
<keyword evidence="1" id="KW-0963">Cytoplasm</keyword>
<keyword evidence="2" id="KW-0698">rRNA processing</keyword>
<evidence type="ECO:0000256" key="2">
    <source>
        <dbReference type="ARBA" id="ARBA00022552"/>
    </source>
</evidence>
<keyword evidence="3" id="KW-0489">Methyltransferase</keyword>